<dbReference type="NCBIfam" id="TIGR01635">
    <property type="entry name" value="tail_comp_S"/>
    <property type="match status" value="1"/>
</dbReference>
<organism evidence="1 2">
    <name type="scientific">Nitrosomonas halophila</name>
    <dbReference type="NCBI Taxonomy" id="44576"/>
    <lineage>
        <taxon>Bacteria</taxon>
        <taxon>Pseudomonadati</taxon>
        <taxon>Pseudomonadota</taxon>
        <taxon>Betaproteobacteria</taxon>
        <taxon>Nitrosomonadales</taxon>
        <taxon>Nitrosomonadaceae</taxon>
        <taxon>Nitrosomonas</taxon>
    </lineage>
</organism>
<keyword evidence="2" id="KW-1185">Reference proteome</keyword>
<protein>
    <submittedName>
        <fullName evidence="1">Phage virion morphogenesis (Putative tail completion) protein</fullName>
    </submittedName>
</protein>
<dbReference type="STRING" id="44576.SAMN05421881_101143"/>
<dbReference type="Proteomes" id="UP000198640">
    <property type="component" value="Unassembled WGS sequence"/>
</dbReference>
<dbReference type="OrthoDB" id="2081253at2"/>
<accession>A0A1H3FDS2</accession>
<dbReference type="RefSeq" id="WP_090412474.1">
    <property type="nucleotide sequence ID" value="NZ_FNOY01000011.1"/>
</dbReference>
<dbReference type="AlphaFoldDB" id="A0A1H3FDS2"/>
<dbReference type="InterPro" id="IPR006522">
    <property type="entry name" value="Phage_virion_morphogenesis"/>
</dbReference>
<evidence type="ECO:0000313" key="2">
    <source>
        <dbReference type="Proteomes" id="UP000198640"/>
    </source>
</evidence>
<dbReference type="Pfam" id="PF05069">
    <property type="entry name" value="Phage_tail_S"/>
    <property type="match status" value="1"/>
</dbReference>
<gene>
    <name evidence="1" type="ORF">SAMN05421881_101143</name>
</gene>
<sequence length="161" mass="18241">MRIRLEVDDRQLQDALSRLMALGSNPARMLGAIAFYGENATRRRFQEQAGPDRQPWQPSLRARLHGGKTLVQDRHLLDSIVSRADSAAAEWGSNKIYAAIHQFGGEIRPRSAQSLFFRLADGSARRVKKVVIPARPYLGIDTDDRENILDIINQHIERTIK</sequence>
<evidence type="ECO:0000313" key="1">
    <source>
        <dbReference type="EMBL" id="SDX88314.1"/>
    </source>
</evidence>
<dbReference type="EMBL" id="FNOY01000011">
    <property type="protein sequence ID" value="SDX88314.1"/>
    <property type="molecule type" value="Genomic_DNA"/>
</dbReference>
<reference evidence="1 2" key="1">
    <citation type="submission" date="2016-10" db="EMBL/GenBank/DDBJ databases">
        <authorList>
            <person name="de Groot N.N."/>
        </authorList>
    </citation>
    <scope>NUCLEOTIDE SEQUENCE [LARGE SCALE GENOMIC DNA]</scope>
    <source>
        <strain evidence="1 2">Nm1</strain>
    </source>
</reference>
<proteinExistence type="predicted"/>
<name>A0A1H3FDS2_9PROT</name>